<keyword evidence="3" id="KW-1185">Reference proteome</keyword>
<organism evidence="2 3">
    <name type="scientific">Puniceibacterium antarcticum</name>
    <dbReference type="NCBI Taxonomy" id="1206336"/>
    <lineage>
        <taxon>Bacteria</taxon>
        <taxon>Pseudomonadati</taxon>
        <taxon>Pseudomonadota</taxon>
        <taxon>Alphaproteobacteria</taxon>
        <taxon>Rhodobacterales</taxon>
        <taxon>Paracoccaceae</taxon>
        <taxon>Puniceibacterium</taxon>
    </lineage>
</organism>
<evidence type="ECO:0000313" key="2">
    <source>
        <dbReference type="EMBL" id="PIL17637.1"/>
    </source>
</evidence>
<dbReference type="SUPFAM" id="SSF48317">
    <property type="entry name" value="Acid phosphatase/Vanadium-dependent haloperoxidase"/>
    <property type="match status" value="1"/>
</dbReference>
<name>A0A2G8R7X0_9RHOB</name>
<reference evidence="2 3" key="1">
    <citation type="submission" date="2013-09" db="EMBL/GenBank/DDBJ databases">
        <title>Genome sequencing of Phaeobacter antarcticus sp. nov. SM1211.</title>
        <authorList>
            <person name="Zhang X.-Y."/>
            <person name="Liu C."/>
            <person name="Chen X.-L."/>
            <person name="Xie B.-B."/>
            <person name="Qin Q.-L."/>
            <person name="Rong J.-C."/>
            <person name="Zhang Y.-Z."/>
        </authorList>
    </citation>
    <scope>NUCLEOTIDE SEQUENCE [LARGE SCALE GENOMIC DNA]</scope>
    <source>
        <strain evidence="2 3">SM1211</strain>
    </source>
</reference>
<dbReference type="Gene3D" id="1.10.606.10">
    <property type="entry name" value="Vanadium-containing Chloroperoxidase, domain 2"/>
    <property type="match status" value="1"/>
</dbReference>
<protein>
    <submittedName>
        <fullName evidence="2">Uncharacterized protein</fullName>
    </submittedName>
</protein>
<evidence type="ECO:0000313" key="3">
    <source>
        <dbReference type="Proteomes" id="UP000231259"/>
    </source>
</evidence>
<dbReference type="AlphaFoldDB" id="A0A2G8R7X0"/>
<dbReference type="InterPro" id="IPR016119">
    <property type="entry name" value="Br/Cl_peroxidase_C"/>
</dbReference>
<feature type="region of interest" description="Disordered" evidence="1">
    <location>
        <begin position="122"/>
        <end position="141"/>
    </location>
</feature>
<proteinExistence type="predicted"/>
<dbReference type="Proteomes" id="UP000231259">
    <property type="component" value="Unassembled WGS sequence"/>
</dbReference>
<dbReference type="OrthoDB" id="7820590at2"/>
<feature type="region of interest" description="Disordered" evidence="1">
    <location>
        <begin position="1"/>
        <end position="29"/>
    </location>
</feature>
<dbReference type="GO" id="GO:0004601">
    <property type="term" value="F:peroxidase activity"/>
    <property type="evidence" value="ECO:0007669"/>
    <property type="project" value="InterPro"/>
</dbReference>
<evidence type="ECO:0000256" key="1">
    <source>
        <dbReference type="SAM" id="MobiDB-lite"/>
    </source>
</evidence>
<comment type="caution">
    <text evidence="2">The sequence shown here is derived from an EMBL/GenBank/DDBJ whole genome shotgun (WGS) entry which is preliminary data.</text>
</comment>
<dbReference type="InterPro" id="IPR036938">
    <property type="entry name" value="PAP2/HPO_sf"/>
</dbReference>
<accession>A0A2G8R7X0</accession>
<dbReference type="EMBL" id="AWWI01000164">
    <property type="protein sequence ID" value="PIL17637.1"/>
    <property type="molecule type" value="Genomic_DNA"/>
</dbReference>
<gene>
    <name evidence="2" type="ORF">P775_23970</name>
</gene>
<dbReference type="RefSeq" id="WP_099913156.1">
    <property type="nucleotide sequence ID" value="NZ_AWWI01000164.1"/>
</dbReference>
<sequence>MPGSTGIRPSPFTLVSGGQSGPDSARPKRLQGRVIRRRPVLTSDALACEMAQIYALTLLRDIPFADLLDPQRDVRIDADTRFTLHDLQTQLCQLPWPSGQHVPQSAESSLLDLLALCIPGEADHPAPSAMPPDDRPQSPPQTAFGSILSAFFHSAPPRAAGPTGGDLCVPGIADPRADDSMSYWLRWIEACCGAKLPLPDRPDPSRQRLHTPRDLAFQVHNRHSCQVYFSTALQLLSQGAPADSGALPVQRGRVWSAQRVLTLMLNGARSADSVRLGLSRGGRFARPGVVAARWTLIAAGEDQRAGPETALERAALDRLRASAPRLLHWITQLNRVVGTGTCALPDAKGGAVDGWSPVAFRENLMLPRLDQAGAALCPALGVGKAVLAGVQVTLLKALFAATCDDTGATLSHRHTLTYQLDRLAANMVLGRSIAGGFYGVENRNGLLHGQSLALSLLRDSLEDDGLPAILGLRNFDGQQVVLQARRSAPGAVRVSLQLDGAYARWPVDGDCPSPFLQPVA</sequence>